<dbReference type="PANTHER" id="PTHR11567">
    <property type="entry name" value="ACID PHOSPHATASE-RELATED"/>
    <property type="match status" value="1"/>
</dbReference>
<keyword evidence="5" id="KW-1185">Reference proteome</keyword>
<dbReference type="GO" id="GO:0016791">
    <property type="term" value="F:phosphatase activity"/>
    <property type="evidence" value="ECO:0007669"/>
    <property type="project" value="TreeGrafter"/>
</dbReference>
<evidence type="ECO:0000256" key="1">
    <source>
        <dbReference type="ARBA" id="ARBA00005375"/>
    </source>
</evidence>
<keyword evidence="2" id="KW-0812">Transmembrane</keyword>
<evidence type="ECO:0000256" key="2">
    <source>
        <dbReference type="SAM" id="Phobius"/>
    </source>
</evidence>
<reference evidence="5" key="1">
    <citation type="journal article" date="2023" name="Mol. Phylogenet. Evol.">
        <title>Genome-scale phylogeny and comparative genomics of the fungal order Sordariales.</title>
        <authorList>
            <person name="Hensen N."/>
            <person name="Bonometti L."/>
            <person name="Westerberg I."/>
            <person name="Brannstrom I.O."/>
            <person name="Guillou S."/>
            <person name="Cros-Aarteil S."/>
            <person name="Calhoun S."/>
            <person name="Haridas S."/>
            <person name="Kuo A."/>
            <person name="Mondo S."/>
            <person name="Pangilinan J."/>
            <person name="Riley R."/>
            <person name="LaButti K."/>
            <person name="Andreopoulos B."/>
            <person name="Lipzen A."/>
            <person name="Chen C."/>
            <person name="Yan M."/>
            <person name="Daum C."/>
            <person name="Ng V."/>
            <person name="Clum A."/>
            <person name="Steindorff A."/>
            <person name="Ohm R.A."/>
            <person name="Martin F."/>
            <person name="Silar P."/>
            <person name="Natvig D.O."/>
            <person name="Lalanne C."/>
            <person name="Gautier V."/>
            <person name="Ament-Velasquez S.L."/>
            <person name="Kruys A."/>
            <person name="Hutchinson M.I."/>
            <person name="Powell A.J."/>
            <person name="Barry K."/>
            <person name="Miller A.N."/>
            <person name="Grigoriev I.V."/>
            <person name="Debuchy R."/>
            <person name="Gladieux P."/>
            <person name="Hiltunen Thoren M."/>
            <person name="Johannesson H."/>
        </authorList>
    </citation>
    <scope>NUCLEOTIDE SEQUENCE [LARGE SCALE GENOMIC DNA]</scope>
    <source>
        <strain evidence="5">CBS 340.73</strain>
    </source>
</reference>
<dbReference type="Proteomes" id="UP001303473">
    <property type="component" value="Unassembled WGS sequence"/>
</dbReference>
<dbReference type="EMBL" id="MU853767">
    <property type="protein sequence ID" value="KAK3943270.1"/>
    <property type="molecule type" value="Genomic_DNA"/>
</dbReference>
<feature type="non-terminal residue" evidence="4">
    <location>
        <position position="468"/>
    </location>
</feature>
<evidence type="ECO:0000313" key="5">
    <source>
        <dbReference type="Proteomes" id="UP001303473"/>
    </source>
</evidence>
<keyword evidence="3" id="KW-0732">Signal</keyword>
<accession>A0AAN6NCJ0</accession>
<dbReference type="PANTHER" id="PTHR11567:SF142">
    <property type="entry name" value="PHOSPHOGLYCERATE MUTASE-LIKE PROTEIN"/>
    <property type="match status" value="1"/>
</dbReference>
<comment type="caution">
    <text evidence="4">The sequence shown here is derived from an EMBL/GenBank/DDBJ whole genome shotgun (WGS) entry which is preliminary data.</text>
</comment>
<evidence type="ECO:0000256" key="3">
    <source>
        <dbReference type="SAM" id="SignalP"/>
    </source>
</evidence>
<name>A0AAN6NCJ0_9PEZI</name>
<organism evidence="4 5">
    <name type="scientific">Diplogelasinospora grovesii</name>
    <dbReference type="NCBI Taxonomy" id="303347"/>
    <lineage>
        <taxon>Eukaryota</taxon>
        <taxon>Fungi</taxon>
        <taxon>Dikarya</taxon>
        <taxon>Ascomycota</taxon>
        <taxon>Pezizomycotina</taxon>
        <taxon>Sordariomycetes</taxon>
        <taxon>Sordariomycetidae</taxon>
        <taxon>Sordariales</taxon>
        <taxon>Diplogelasinosporaceae</taxon>
        <taxon>Diplogelasinospora</taxon>
    </lineage>
</organism>
<dbReference type="InterPro" id="IPR050645">
    <property type="entry name" value="Histidine_acid_phosphatase"/>
</dbReference>
<feature type="chain" id="PRO_5042997420" evidence="3">
    <location>
        <begin position="19"/>
        <end position="468"/>
    </location>
</feature>
<comment type="similarity">
    <text evidence="1">Belongs to the histidine acid phosphatase family.</text>
</comment>
<dbReference type="SUPFAM" id="SSF53254">
    <property type="entry name" value="Phosphoglycerate mutase-like"/>
    <property type="match status" value="1"/>
</dbReference>
<gene>
    <name evidence="4" type="ORF">QBC46DRAFT_218546</name>
</gene>
<feature type="signal peptide" evidence="3">
    <location>
        <begin position="1"/>
        <end position="18"/>
    </location>
</feature>
<dbReference type="AlphaFoldDB" id="A0AAN6NCJ0"/>
<evidence type="ECO:0000313" key="4">
    <source>
        <dbReference type="EMBL" id="KAK3943270.1"/>
    </source>
</evidence>
<proteinExistence type="inferred from homology"/>
<dbReference type="InterPro" id="IPR000560">
    <property type="entry name" value="His_Pase_clade-2"/>
</dbReference>
<keyword evidence="2" id="KW-0472">Membrane</keyword>
<feature type="transmembrane region" description="Helical" evidence="2">
    <location>
        <begin position="438"/>
        <end position="462"/>
    </location>
</feature>
<keyword evidence="2" id="KW-1133">Transmembrane helix</keyword>
<dbReference type="InterPro" id="IPR029033">
    <property type="entry name" value="His_PPase_superfam"/>
</dbReference>
<sequence>MELTCLLLLPFLPSLATAETVLGAYIFHRHGDRTTKSYSPVSLTPLGASEVFASGSWYRDRYISSNASTQINGIASDIAVLSQLSVTSPIDNVLQNSAQVFLQGLYPPAGTASAQVLANGTTVEAPFGGYQYIPVNAVSTAASSGNAEGSEWLQGGSGCGNAVVSSNNYFSSDEYLATLASTRDFYQTLLPVYNGTFPSAKANFQNAYIIYDFVHVSMIHNASNTIPSETLLTKESLHQLQTRADQHEWGLAYNSSDTIRAIGGAVLAAQIVQALNGTLTAPVVQASAQKLTVQFGAYGTFMSFFGLSQATAASPDFYGIVDYASSMTFELVTNASLSSSSTVNPDDVSVRFLFANGTASDVNTPQAFPLFGQSETTIPWKTFVSEMDKFAIGSTAAWCQACGNSTGLCAGTSTSTTGGSGSTASTTDSGSGGISLPVAGVIGALVTLVVILAVEGLVMAVCKLRLVK</sequence>
<protein>
    <submittedName>
        <fullName evidence="4">Histidine acid phosphatase</fullName>
    </submittedName>
</protein>
<dbReference type="Pfam" id="PF00328">
    <property type="entry name" value="His_Phos_2"/>
    <property type="match status" value="1"/>
</dbReference>
<dbReference type="Gene3D" id="3.40.50.1240">
    <property type="entry name" value="Phosphoglycerate mutase-like"/>
    <property type="match status" value="1"/>
</dbReference>